<dbReference type="RefSeq" id="XP_062734360.1">
    <property type="nucleotide sequence ID" value="XM_062872274.1"/>
</dbReference>
<dbReference type="EMBL" id="JAFFGZ010000004">
    <property type="protein sequence ID" value="KAK4645384.1"/>
    <property type="molecule type" value="Genomic_DNA"/>
</dbReference>
<comment type="caution">
    <text evidence="1">The sequence shown here is derived from an EMBL/GenBank/DDBJ whole genome shotgun (WGS) entry which is preliminary data.</text>
</comment>
<accession>A0ABR0FQS1</accession>
<evidence type="ECO:0000313" key="1">
    <source>
        <dbReference type="EMBL" id="KAK4645384.1"/>
    </source>
</evidence>
<proteinExistence type="predicted"/>
<sequence>MLVVSYKWCSSSTPSQAHTALRGCRLEIPTANPHSSAGPLGLECLSEGISVHRCILFRGPF</sequence>
<protein>
    <submittedName>
        <fullName evidence="1">Uncharacterized protein</fullName>
    </submittedName>
</protein>
<evidence type="ECO:0000313" key="2">
    <source>
        <dbReference type="Proteomes" id="UP001322138"/>
    </source>
</evidence>
<reference evidence="1 2" key="1">
    <citation type="journal article" date="2023" name="bioRxiv">
        <title>High-quality genome assemblies of four members of thePodospora anserinaspecies complex.</title>
        <authorList>
            <person name="Ament-Velasquez S.L."/>
            <person name="Vogan A.A."/>
            <person name="Wallerman O."/>
            <person name="Hartmann F."/>
            <person name="Gautier V."/>
            <person name="Silar P."/>
            <person name="Giraud T."/>
            <person name="Johannesson H."/>
        </authorList>
    </citation>
    <scope>NUCLEOTIDE SEQUENCE [LARGE SCALE GENOMIC DNA]</scope>
    <source>
        <strain evidence="1 2">CBS 112042</strain>
    </source>
</reference>
<organism evidence="1 2">
    <name type="scientific">Podospora bellae-mahoneyi</name>
    <dbReference type="NCBI Taxonomy" id="2093777"/>
    <lineage>
        <taxon>Eukaryota</taxon>
        <taxon>Fungi</taxon>
        <taxon>Dikarya</taxon>
        <taxon>Ascomycota</taxon>
        <taxon>Pezizomycotina</taxon>
        <taxon>Sordariomycetes</taxon>
        <taxon>Sordariomycetidae</taxon>
        <taxon>Sordariales</taxon>
        <taxon>Podosporaceae</taxon>
        <taxon>Podospora</taxon>
    </lineage>
</organism>
<dbReference type="GeneID" id="87891398"/>
<dbReference type="Proteomes" id="UP001322138">
    <property type="component" value="Unassembled WGS sequence"/>
</dbReference>
<name>A0ABR0FQS1_9PEZI</name>
<keyword evidence="2" id="KW-1185">Reference proteome</keyword>
<gene>
    <name evidence="1" type="ORF">QC761_0031960</name>
</gene>